<name>A0A2W5ARN4_9CORY</name>
<dbReference type="InterPro" id="IPR036249">
    <property type="entry name" value="Thioredoxin-like_sf"/>
</dbReference>
<comment type="caution">
    <text evidence="1">The sequence shown here is derived from an EMBL/GenBank/DDBJ whole genome shotgun (WGS) entry which is preliminary data.</text>
</comment>
<reference evidence="1 2" key="1">
    <citation type="submission" date="2017-11" db="EMBL/GenBank/DDBJ databases">
        <title>Infants hospitalized years apart are colonized by the same room-sourced microbial strains.</title>
        <authorList>
            <person name="Brooks B."/>
            <person name="Olm M.R."/>
            <person name="Firek B.A."/>
            <person name="Baker R."/>
            <person name="Thomas B.C."/>
            <person name="Morowitz M.J."/>
            <person name="Banfield J.F."/>
        </authorList>
    </citation>
    <scope>NUCLEOTIDE SEQUENCE [LARGE SCALE GENOMIC DNA]</scope>
    <source>
        <strain evidence="1">S2_012_000_R3_87</strain>
    </source>
</reference>
<dbReference type="EMBL" id="QFNY01000435">
    <property type="protein sequence ID" value="PZO97274.1"/>
    <property type="molecule type" value="Genomic_DNA"/>
</dbReference>
<dbReference type="Gene3D" id="3.40.30.10">
    <property type="entry name" value="Glutaredoxin"/>
    <property type="match status" value="1"/>
</dbReference>
<dbReference type="Proteomes" id="UP000249451">
    <property type="component" value="Unassembled WGS sequence"/>
</dbReference>
<accession>A0A2W5ARN4</accession>
<proteinExistence type="predicted"/>
<dbReference type="InterPro" id="IPR008554">
    <property type="entry name" value="Glutaredoxin-like"/>
</dbReference>
<dbReference type="Pfam" id="PF05768">
    <property type="entry name" value="Glrx-like"/>
    <property type="match status" value="1"/>
</dbReference>
<protein>
    <submittedName>
        <fullName evidence="1">Glutaredoxin family protein</fullName>
    </submittedName>
</protein>
<evidence type="ECO:0000313" key="1">
    <source>
        <dbReference type="EMBL" id="PZO97274.1"/>
    </source>
</evidence>
<evidence type="ECO:0000313" key="2">
    <source>
        <dbReference type="Proteomes" id="UP000249451"/>
    </source>
</evidence>
<dbReference type="AlphaFoldDB" id="A0A2W5ARN4"/>
<gene>
    <name evidence="1" type="ORF">DI609_13530</name>
</gene>
<dbReference type="SUPFAM" id="SSF52833">
    <property type="entry name" value="Thioredoxin-like"/>
    <property type="match status" value="1"/>
</dbReference>
<organism evidence="1 2">
    <name type="scientific">Corynebacterium urealyticum</name>
    <dbReference type="NCBI Taxonomy" id="43771"/>
    <lineage>
        <taxon>Bacteria</taxon>
        <taxon>Bacillati</taxon>
        <taxon>Actinomycetota</taxon>
        <taxon>Actinomycetes</taxon>
        <taxon>Mycobacteriales</taxon>
        <taxon>Corynebacteriaceae</taxon>
        <taxon>Corynebacterium</taxon>
    </lineage>
</organism>
<sequence length="83" mass="9237">MTGDEKKIVTLLTRATCGSCARVWEQIRPVVAAKNATLERVDVDEDPELKMEFGDRVPVVLIDDEEFACWEVDNEDLAAALEG</sequence>